<keyword evidence="3" id="KW-0969">Cilium</keyword>
<reference evidence="3 4" key="1">
    <citation type="submission" date="2009-08" db="EMBL/GenBank/DDBJ databases">
        <title>The draft genome of Rhodobacter sp. SW2.</title>
        <authorList>
            <consortium name="US DOE Joint Genome Institute (JGI-PGF)"/>
            <person name="Lucas S."/>
            <person name="Copeland A."/>
            <person name="Lapidus A."/>
            <person name="Glavina del Rio T."/>
            <person name="Tice H."/>
            <person name="Bruce D."/>
            <person name="Goodwin L."/>
            <person name="Pitluck S."/>
            <person name="Larimer F."/>
            <person name="Land M.L."/>
            <person name="Hauser L."/>
            <person name="Emerson D."/>
        </authorList>
    </citation>
    <scope>NUCLEOTIDE SEQUENCE [LARGE SCALE GENOMIC DNA]</scope>
    <source>
        <strain evidence="3 4">SW2</strain>
    </source>
</reference>
<accession>C8RX77</accession>
<feature type="domain" description="Flagellar hook-length control protein-like C-terminal" evidence="2">
    <location>
        <begin position="503"/>
        <end position="575"/>
    </location>
</feature>
<evidence type="ECO:0000259" key="2">
    <source>
        <dbReference type="Pfam" id="PF02120"/>
    </source>
</evidence>
<dbReference type="InterPro" id="IPR038610">
    <property type="entry name" value="FliK-like_C_sf"/>
</dbReference>
<gene>
    <name evidence="3" type="ORF">Rsw2DRAFT_0405</name>
</gene>
<dbReference type="InterPro" id="IPR021136">
    <property type="entry name" value="Flagellar_hook_control-like_C"/>
</dbReference>
<comment type="caution">
    <text evidence="3">The sequence shown here is derived from an EMBL/GenBank/DDBJ whole genome shotgun (WGS) entry which is preliminary data.</text>
</comment>
<dbReference type="Pfam" id="PF02120">
    <property type="entry name" value="Flg_hook"/>
    <property type="match status" value="1"/>
</dbReference>
<dbReference type="EMBL" id="ACYY01000002">
    <property type="protein sequence ID" value="EEW26602.1"/>
    <property type="molecule type" value="Genomic_DNA"/>
</dbReference>
<feature type="compositionally biased region" description="Low complexity" evidence="1">
    <location>
        <begin position="304"/>
        <end position="323"/>
    </location>
</feature>
<proteinExistence type="predicted"/>
<feature type="region of interest" description="Disordered" evidence="1">
    <location>
        <begin position="577"/>
        <end position="624"/>
    </location>
</feature>
<dbReference type="CDD" id="cd17470">
    <property type="entry name" value="T3SS_Flik_C"/>
    <property type="match status" value="1"/>
</dbReference>
<dbReference type="AlphaFoldDB" id="C8RX77"/>
<dbReference type="RefSeq" id="WP_008027534.1">
    <property type="nucleotide sequence ID" value="NZ_ACYY01000002.1"/>
</dbReference>
<feature type="compositionally biased region" description="Low complexity" evidence="1">
    <location>
        <begin position="345"/>
        <end position="356"/>
    </location>
</feature>
<keyword evidence="3" id="KW-0282">Flagellum</keyword>
<dbReference type="Proteomes" id="UP000010121">
    <property type="component" value="Unassembled WGS sequence"/>
</dbReference>
<evidence type="ECO:0000313" key="4">
    <source>
        <dbReference type="Proteomes" id="UP000010121"/>
    </source>
</evidence>
<dbReference type="eggNOG" id="COG3144">
    <property type="taxonomic scope" value="Bacteria"/>
</dbReference>
<keyword evidence="4" id="KW-1185">Reference proteome</keyword>
<feature type="compositionally biased region" description="Pro residues" evidence="1">
    <location>
        <begin position="584"/>
        <end position="610"/>
    </location>
</feature>
<protein>
    <submittedName>
        <fullName evidence="3">Flagellar hook-length control protein</fullName>
    </submittedName>
</protein>
<evidence type="ECO:0000256" key="1">
    <source>
        <dbReference type="SAM" id="MobiDB-lite"/>
    </source>
</evidence>
<organism evidence="3 4">
    <name type="scientific">Rhodobacter ferrooxidans</name>
    <dbReference type="NCBI Taxonomy" id="371731"/>
    <lineage>
        <taxon>Bacteria</taxon>
        <taxon>Pseudomonadati</taxon>
        <taxon>Pseudomonadota</taxon>
        <taxon>Alphaproteobacteria</taxon>
        <taxon>Rhodobacterales</taxon>
        <taxon>Rhodobacter group</taxon>
        <taxon>Rhodobacter</taxon>
    </lineage>
</organism>
<evidence type="ECO:0000313" key="3">
    <source>
        <dbReference type="EMBL" id="EEW26602.1"/>
    </source>
</evidence>
<feature type="region of interest" description="Disordered" evidence="1">
    <location>
        <begin position="345"/>
        <end position="448"/>
    </location>
</feature>
<dbReference type="OrthoDB" id="7203912at2"/>
<keyword evidence="3" id="KW-0966">Cell projection</keyword>
<feature type="region of interest" description="Disordered" evidence="1">
    <location>
        <begin position="293"/>
        <end position="328"/>
    </location>
</feature>
<dbReference type="STRING" id="371731.Rsw2DRAFT_0405"/>
<name>C8RX77_9RHOB</name>
<sequence>MVPQSFLLAALSLVQSDSAPASEKPADGTSDNGFLALFAGADMADAAAPSANQAPAANTDASSSAPAMWQMAVLQMLAMIPQTATAADPDPIGEVPGSDRVLADPALPDMTEIQAQQSDLAGKVASERPVDSGAQANAVTNVTTPSWQGAGFAEGLPMGAAPVAPTLKAPDASQQITAVPPEAAQSPASALASSGVQPRLAAPADVATAVVAPVSAVMPGLKNPATTVPAAPKPEAIAVAHSDSPFQRLWHLRSNEPAADVAVAPSAQPDTDGANEAVPVRPTALAAQADEIAPSGHKGVVPESSVPATPAPQSAAPQPIGSPNAAVAAGSVPVTTSRLEATDAAAALSDRPPAASGEADRGFPSDPGKTQPETTGFAMASTLVPRDPAANDPASHQPAVTNPATPDGPAIAPPNQQPVTEPATPDGPRRTAEPAADNGVSDPMTAAPTDAQSNAAILHEAPDAPRPGIMESTSSPPLSRITAVPVGAPDQVPKPLAPMLVAMAPDAAQGSVNLALAPEELGKVQMSMSHHGDLVHVTLTAERPETVELLRRNADQLSLEFRQSGFAGASLSFGQWGGAGSGNTPPPPLAEAPPVVLPEPAYPPLSPNPSPRSVHGAAGLDLRL</sequence>
<dbReference type="Gene3D" id="3.30.750.140">
    <property type="match status" value="1"/>
</dbReference>